<keyword evidence="4" id="KW-1185">Reference proteome</keyword>
<accession>A0A2M8H6I9</accession>
<gene>
    <name evidence="3" type="ORF">CUC44_15905</name>
</gene>
<dbReference type="AlphaFoldDB" id="A0A2M8H6I9"/>
<dbReference type="InterPro" id="IPR022548">
    <property type="entry name" value="DUF2846"/>
</dbReference>
<dbReference type="InterPro" id="IPR016596">
    <property type="entry name" value="UCP012335"/>
</dbReference>
<organism evidence="3 4">
    <name type="scientific">Aeromonas lusitana</name>
    <dbReference type="NCBI Taxonomy" id="931529"/>
    <lineage>
        <taxon>Bacteria</taxon>
        <taxon>Pseudomonadati</taxon>
        <taxon>Pseudomonadota</taxon>
        <taxon>Gammaproteobacteria</taxon>
        <taxon>Aeromonadales</taxon>
        <taxon>Aeromonadaceae</taxon>
        <taxon>Aeromonas</taxon>
    </lineage>
</organism>
<name>A0A2M8H6I9_9GAMM</name>
<dbReference type="Proteomes" id="UP000232060">
    <property type="component" value="Unassembled WGS sequence"/>
</dbReference>
<proteinExistence type="predicted"/>
<evidence type="ECO:0000313" key="3">
    <source>
        <dbReference type="EMBL" id="PJC92188.1"/>
    </source>
</evidence>
<dbReference type="EMBL" id="PGCP01000028">
    <property type="protein sequence ID" value="PJC92188.1"/>
    <property type="molecule type" value="Genomic_DNA"/>
</dbReference>
<dbReference type="Pfam" id="PF11008">
    <property type="entry name" value="DUF2846"/>
    <property type="match status" value="1"/>
</dbReference>
<evidence type="ECO:0000259" key="2">
    <source>
        <dbReference type="Pfam" id="PF11008"/>
    </source>
</evidence>
<comment type="caution">
    <text evidence="3">The sequence shown here is derived from an EMBL/GenBank/DDBJ whole genome shotgun (WGS) entry which is preliminary data.</text>
</comment>
<sequence length="157" mass="17002">MMFKKLALASTVLGTLLLAGCASVPMESAQESARLKAFPAPEGNMAGLYVYRDSYMGKAQKKDVYVDSECLGESANQTFFYKQVAGGKTHELSTESEFSDNKISVFTEPGKNYFFRQIIKMGVFVGGAKLEPVSDTEGKRVISKGNVQLAKSGVCSN</sequence>
<evidence type="ECO:0000313" key="4">
    <source>
        <dbReference type="Proteomes" id="UP000232060"/>
    </source>
</evidence>
<dbReference type="RefSeq" id="WP_100860858.1">
    <property type="nucleotide sequence ID" value="NZ_PGCP01000028.1"/>
</dbReference>
<dbReference type="PROSITE" id="PS51257">
    <property type="entry name" value="PROKAR_LIPOPROTEIN"/>
    <property type="match status" value="1"/>
</dbReference>
<feature type="signal peptide" evidence="1">
    <location>
        <begin position="1"/>
        <end position="21"/>
    </location>
</feature>
<reference evidence="3 4" key="1">
    <citation type="submission" date="2017-11" db="EMBL/GenBank/DDBJ databases">
        <title>Draft genome sequence of environmental isolate Aeromonas lusitania sp. nov. MDC 2473.</title>
        <authorList>
            <person name="Colston S.M."/>
            <person name="Navarro A."/>
            <person name="Martinez-Murcia A.J."/>
            <person name="Graf J."/>
        </authorList>
    </citation>
    <scope>NUCLEOTIDE SEQUENCE [LARGE SCALE GENOMIC DNA]</scope>
    <source>
        <strain evidence="3 4">MDC 2473</strain>
    </source>
</reference>
<keyword evidence="1" id="KW-0732">Signal</keyword>
<dbReference type="OrthoDB" id="7375569at2"/>
<feature type="chain" id="PRO_5014863665" description="DUF2846 domain-containing protein" evidence="1">
    <location>
        <begin position="22"/>
        <end position="157"/>
    </location>
</feature>
<dbReference type="PIRSF" id="PIRSF012335">
    <property type="entry name" value="UCP012335"/>
    <property type="match status" value="1"/>
</dbReference>
<protein>
    <recommendedName>
        <fullName evidence="2">DUF2846 domain-containing protein</fullName>
    </recommendedName>
</protein>
<feature type="domain" description="DUF2846" evidence="2">
    <location>
        <begin position="44"/>
        <end position="128"/>
    </location>
</feature>
<evidence type="ECO:0000256" key="1">
    <source>
        <dbReference type="SAM" id="SignalP"/>
    </source>
</evidence>